<reference evidence="2" key="1">
    <citation type="journal article" date="2014" name="Int. J. Syst. Evol. Microbiol.">
        <title>Complete genome sequence of Corynebacterium casei LMG S-19264T (=DSM 44701T), isolated from a smear-ripened cheese.</title>
        <authorList>
            <consortium name="US DOE Joint Genome Institute (JGI-PGF)"/>
            <person name="Walter F."/>
            <person name="Albersmeier A."/>
            <person name="Kalinowski J."/>
            <person name="Ruckert C."/>
        </authorList>
    </citation>
    <scope>NUCLEOTIDE SEQUENCE</scope>
    <source>
        <strain evidence="2">CGMCC 1.15519</strain>
    </source>
</reference>
<comment type="caution">
    <text evidence="2">The sequence shown here is derived from an EMBL/GenBank/DDBJ whole genome shotgun (WGS) entry which is preliminary data.</text>
</comment>
<evidence type="ECO:0000313" key="3">
    <source>
        <dbReference type="Proteomes" id="UP000635071"/>
    </source>
</evidence>
<feature type="domain" description="KTSC" evidence="1">
    <location>
        <begin position="9"/>
        <end position="65"/>
    </location>
</feature>
<evidence type="ECO:0000259" key="1">
    <source>
        <dbReference type="Pfam" id="PF13619"/>
    </source>
</evidence>
<keyword evidence="3" id="KW-1185">Reference proteome</keyword>
<proteinExistence type="predicted"/>
<evidence type="ECO:0000313" key="2">
    <source>
        <dbReference type="EMBL" id="GGE02543.1"/>
    </source>
</evidence>
<dbReference type="AlphaFoldDB" id="A0A916ZKZ9"/>
<dbReference type="InterPro" id="IPR025309">
    <property type="entry name" value="KTSC_dom"/>
</dbReference>
<organism evidence="2 3">
    <name type="scientific">Sandarakinorhabdus glacialis</name>
    <dbReference type="NCBI Taxonomy" id="1614636"/>
    <lineage>
        <taxon>Bacteria</taxon>
        <taxon>Pseudomonadati</taxon>
        <taxon>Pseudomonadota</taxon>
        <taxon>Alphaproteobacteria</taxon>
        <taxon>Sphingomonadales</taxon>
        <taxon>Sphingosinicellaceae</taxon>
        <taxon>Sandarakinorhabdus</taxon>
    </lineage>
</organism>
<accession>A0A916ZKZ9</accession>
<dbReference type="Pfam" id="PF13619">
    <property type="entry name" value="KTSC"/>
    <property type="match status" value="1"/>
</dbReference>
<protein>
    <recommendedName>
        <fullName evidence="1">KTSC domain-containing protein</fullName>
    </recommendedName>
</protein>
<dbReference type="Proteomes" id="UP000635071">
    <property type="component" value="Unassembled WGS sequence"/>
</dbReference>
<gene>
    <name evidence="2" type="ORF">GCM10011529_06270</name>
</gene>
<name>A0A916ZKZ9_9SPHN</name>
<sequence length="82" mass="9377">MRACRFPTSAMIDRAAFDDDAHTLTISFRQSTKYVYYDVPAAIFETLCKAASAGTVFNEQIKGHYRCRRDTDRRRYGPGSET</sequence>
<reference evidence="2" key="2">
    <citation type="submission" date="2020-09" db="EMBL/GenBank/DDBJ databases">
        <authorList>
            <person name="Sun Q."/>
            <person name="Zhou Y."/>
        </authorList>
    </citation>
    <scope>NUCLEOTIDE SEQUENCE</scope>
    <source>
        <strain evidence="2">CGMCC 1.15519</strain>
    </source>
</reference>
<dbReference type="EMBL" id="BMJM01000002">
    <property type="protein sequence ID" value="GGE02543.1"/>
    <property type="molecule type" value="Genomic_DNA"/>
</dbReference>